<evidence type="ECO:0000313" key="2">
    <source>
        <dbReference type="EMBL" id="HIZ15154.1"/>
    </source>
</evidence>
<proteinExistence type="predicted"/>
<dbReference type="AlphaFoldDB" id="A0A9D2DE42"/>
<protein>
    <recommendedName>
        <fullName evidence="1">DUF6808 domain-containing protein</fullName>
    </recommendedName>
</protein>
<dbReference type="Proteomes" id="UP000824014">
    <property type="component" value="Unassembled WGS sequence"/>
</dbReference>
<sequence length="159" mass="18118">MKVWGYLLLLVLLAGAFLAGRWTKPCGAPETVRRDTLILRDTLTVRVPVPERVEVIRRDTCWLVRCDTVLTADTLRVPVVVPIEQKIYATADYRAVVEGYRPRLVSMELYRQTQVVTETAAARPQRWGIGIQAGYGLAPRTGRFEPYIGLGIQYSIWQW</sequence>
<accession>A0A9D2DE42</accession>
<evidence type="ECO:0000313" key="3">
    <source>
        <dbReference type="Proteomes" id="UP000824014"/>
    </source>
</evidence>
<gene>
    <name evidence="2" type="ORF">H9816_04520</name>
</gene>
<comment type="caution">
    <text evidence="2">The sequence shown here is derived from an EMBL/GenBank/DDBJ whole genome shotgun (WGS) entry which is preliminary data.</text>
</comment>
<name>A0A9D2DE42_9BACT</name>
<dbReference type="Pfam" id="PF20647">
    <property type="entry name" value="DUF6808"/>
    <property type="match status" value="1"/>
</dbReference>
<dbReference type="InterPro" id="IPR049214">
    <property type="entry name" value="DUF6808"/>
</dbReference>
<feature type="domain" description="DUF6808" evidence="1">
    <location>
        <begin position="78"/>
        <end position="157"/>
    </location>
</feature>
<dbReference type="EMBL" id="DXCC01000015">
    <property type="protein sequence ID" value="HIZ15154.1"/>
    <property type="molecule type" value="Genomic_DNA"/>
</dbReference>
<organism evidence="2 3">
    <name type="scientific">Candidatus Tidjanibacter faecipullorum</name>
    <dbReference type="NCBI Taxonomy" id="2838766"/>
    <lineage>
        <taxon>Bacteria</taxon>
        <taxon>Pseudomonadati</taxon>
        <taxon>Bacteroidota</taxon>
        <taxon>Bacteroidia</taxon>
        <taxon>Bacteroidales</taxon>
        <taxon>Rikenellaceae</taxon>
        <taxon>Tidjanibacter</taxon>
    </lineage>
</organism>
<reference evidence="2" key="1">
    <citation type="journal article" date="2021" name="PeerJ">
        <title>Extensive microbial diversity within the chicken gut microbiome revealed by metagenomics and culture.</title>
        <authorList>
            <person name="Gilroy R."/>
            <person name="Ravi A."/>
            <person name="Getino M."/>
            <person name="Pursley I."/>
            <person name="Horton D.L."/>
            <person name="Alikhan N.F."/>
            <person name="Baker D."/>
            <person name="Gharbi K."/>
            <person name="Hall N."/>
            <person name="Watson M."/>
            <person name="Adriaenssens E.M."/>
            <person name="Foster-Nyarko E."/>
            <person name="Jarju S."/>
            <person name="Secka A."/>
            <person name="Antonio M."/>
            <person name="Oren A."/>
            <person name="Chaudhuri R.R."/>
            <person name="La Ragione R."/>
            <person name="Hildebrand F."/>
            <person name="Pallen M.J."/>
        </authorList>
    </citation>
    <scope>NUCLEOTIDE SEQUENCE</scope>
    <source>
        <strain evidence="2">ChiHjej11B10-19426</strain>
    </source>
</reference>
<reference evidence="2" key="2">
    <citation type="submission" date="2021-04" db="EMBL/GenBank/DDBJ databases">
        <authorList>
            <person name="Gilroy R."/>
        </authorList>
    </citation>
    <scope>NUCLEOTIDE SEQUENCE</scope>
    <source>
        <strain evidence="2">ChiHjej11B10-19426</strain>
    </source>
</reference>
<evidence type="ECO:0000259" key="1">
    <source>
        <dbReference type="Pfam" id="PF20647"/>
    </source>
</evidence>